<comment type="subcellular location">
    <subcellularLocation>
        <location evidence="1">Cell outer membrane</location>
    </subcellularLocation>
</comment>
<dbReference type="CDD" id="cd07185">
    <property type="entry name" value="OmpA_C-like"/>
    <property type="match status" value="1"/>
</dbReference>
<dbReference type="PROSITE" id="PS51123">
    <property type="entry name" value="OMPA_2"/>
    <property type="match status" value="1"/>
</dbReference>
<dbReference type="PANTHER" id="PTHR30329">
    <property type="entry name" value="STATOR ELEMENT OF FLAGELLAR MOTOR COMPLEX"/>
    <property type="match status" value="1"/>
</dbReference>
<dbReference type="RefSeq" id="WP_015046959.1">
    <property type="nucleotide sequence ID" value="NC_018868.3"/>
</dbReference>
<dbReference type="InterPro" id="IPR050330">
    <property type="entry name" value="Bact_OuterMem_StrucFunc"/>
</dbReference>
<evidence type="ECO:0000256" key="1">
    <source>
        <dbReference type="ARBA" id="ARBA00004442"/>
    </source>
</evidence>
<dbReference type="InterPro" id="IPR036737">
    <property type="entry name" value="OmpA-like_sf"/>
</dbReference>
<sequence length="300" mass="33629">MYRLLTRTLFWLPSVLVVLAVGPARATEYAAPMDKSEWQVSSSIFACEMNQPVPYYGNARFYRRAGEPLTLELLPYTPRLESGKARLVARAPVWRPDGADINLGLIPVTRGERPVGLDNKLSNRALTELHGGRELVFTRYPWYGASESSRIALSPVNFQAAYGQYLQCLGSLLPVNYDQIARSAVYFPSSGDDFPPAENRKLRHIATYVLADPQIGHLFIDGHTDSKGLRDENLELSKRRAESVAAFLRNLGVPADMITVRWHGERYPVASNQSRVGRAQNRRVTVRVDKREDQTVAAAE</sequence>
<keyword evidence="4" id="KW-0732">Signal</keyword>
<dbReference type="InterPro" id="IPR041544">
    <property type="entry name" value="MotY_N"/>
</dbReference>
<dbReference type="Pfam" id="PF18393">
    <property type="entry name" value="MotY_N"/>
    <property type="match status" value="1"/>
</dbReference>
<dbReference type="Proteomes" id="UP000000466">
    <property type="component" value="Chromosome"/>
</dbReference>
<evidence type="ECO:0000256" key="3">
    <source>
        <dbReference type="PROSITE-ProRule" id="PRU00473"/>
    </source>
</evidence>
<dbReference type="PRINTS" id="PR01023">
    <property type="entry name" value="NAFLGMOTY"/>
</dbReference>
<dbReference type="KEGG" id="saga:M5M_08025"/>
<keyword evidence="2 3" id="KW-0472">Membrane</keyword>
<dbReference type="Gene3D" id="3.30.1330.60">
    <property type="entry name" value="OmpA-like domain"/>
    <property type="match status" value="1"/>
</dbReference>
<dbReference type="SUPFAM" id="SSF103088">
    <property type="entry name" value="OmpA-like"/>
    <property type="match status" value="1"/>
</dbReference>
<feature type="signal peptide" evidence="4">
    <location>
        <begin position="1"/>
        <end position="26"/>
    </location>
</feature>
<reference evidence="6 7" key="1">
    <citation type="journal article" date="2013" name="Genome Announc.">
        <title>Complete genome sequence of Simiduia agarivorans SA1(T), a marine bacterium able to degrade a variety of polysaccharides.</title>
        <authorList>
            <person name="Lin S.Y."/>
            <person name="Shieh W.Y."/>
            <person name="Chen J.S."/>
            <person name="Tang S.L."/>
        </authorList>
    </citation>
    <scope>NUCLEOTIDE SEQUENCE [LARGE SCALE GENOMIC DNA]</scope>
    <source>
        <strain evidence="7">DSM 21679 / JCM 13881 / BCRC 17597 / SA1</strain>
    </source>
</reference>
<keyword evidence="7" id="KW-1185">Reference proteome</keyword>
<dbReference type="Gene3D" id="2.60.40.2540">
    <property type="match status" value="1"/>
</dbReference>
<gene>
    <name evidence="6" type="ordered locus">M5M_08025</name>
</gene>
<dbReference type="Pfam" id="PF00691">
    <property type="entry name" value="OmpA"/>
    <property type="match status" value="1"/>
</dbReference>
<dbReference type="GO" id="GO:0009279">
    <property type="term" value="C:cell outer membrane"/>
    <property type="evidence" value="ECO:0007669"/>
    <property type="project" value="UniProtKB-SubCell"/>
</dbReference>
<dbReference type="STRING" id="1117647.M5M_08025"/>
<dbReference type="EMBL" id="CP003746">
    <property type="protein sequence ID" value="AFU98794.1"/>
    <property type="molecule type" value="Genomic_DNA"/>
</dbReference>
<dbReference type="AlphaFoldDB" id="K4KI38"/>
<evidence type="ECO:0000259" key="5">
    <source>
        <dbReference type="PROSITE" id="PS51123"/>
    </source>
</evidence>
<evidence type="ECO:0000313" key="6">
    <source>
        <dbReference type="EMBL" id="AFU98794.1"/>
    </source>
</evidence>
<feature type="domain" description="OmpA-like" evidence="5">
    <location>
        <begin position="174"/>
        <end position="292"/>
    </location>
</feature>
<evidence type="ECO:0000256" key="4">
    <source>
        <dbReference type="SAM" id="SignalP"/>
    </source>
</evidence>
<evidence type="ECO:0000313" key="7">
    <source>
        <dbReference type="Proteomes" id="UP000000466"/>
    </source>
</evidence>
<dbReference type="HOGENOM" id="CLU_069369_0_0_6"/>
<protein>
    <submittedName>
        <fullName evidence="6">Outer membrane protein</fullName>
    </submittedName>
</protein>
<accession>K4KI38</accession>
<feature type="chain" id="PRO_5003879761" evidence="4">
    <location>
        <begin position="27"/>
        <end position="300"/>
    </location>
</feature>
<evidence type="ECO:0000256" key="2">
    <source>
        <dbReference type="ARBA" id="ARBA00023136"/>
    </source>
</evidence>
<organism evidence="6 7">
    <name type="scientific">Simiduia agarivorans (strain DSM 21679 / JCM 13881 / BCRC 17597 / SA1)</name>
    <dbReference type="NCBI Taxonomy" id="1117647"/>
    <lineage>
        <taxon>Bacteria</taxon>
        <taxon>Pseudomonadati</taxon>
        <taxon>Pseudomonadota</taxon>
        <taxon>Gammaproteobacteria</taxon>
        <taxon>Cellvibrionales</taxon>
        <taxon>Cellvibrionaceae</taxon>
        <taxon>Simiduia</taxon>
    </lineage>
</organism>
<name>K4KI38_SIMAS</name>
<dbReference type="PANTHER" id="PTHR30329:SF17">
    <property type="entry name" value="LIPOPROTEIN YFIB-RELATED"/>
    <property type="match status" value="1"/>
</dbReference>
<dbReference type="InterPro" id="IPR006665">
    <property type="entry name" value="OmpA-like"/>
</dbReference>
<dbReference type="PRINTS" id="PR01021">
    <property type="entry name" value="OMPADOMAIN"/>
</dbReference>
<dbReference type="OrthoDB" id="6905929at2"/>
<proteinExistence type="predicted"/>
<dbReference type="eggNOG" id="COG2885">
    <property type="taxonomic scope" value="Bacteria"/>
</dbReference>
<dbReference type="InterPro" id="IPR006664">
    <property type="entry name" value="OMP_bac"/>
</dbReference>